<gene>
    <name evidence="1" type="ORF">V1525DRAFT_400068</name>
</gene>
<accession>A0ACC3T4E0</accession>
<evidence type="ECO:0000313" key="2">
    <source>
        <dbReference type="Proteomes" id="UP001433508"/>
    </source>
</evidence>
<dbReference type="EMBL" id="MU971352">
    <property type="protein sequence ID" value="KAK9238798.1"/>
    <property type="molecule type" value="Genomic_DNA"/>
</dbReference>
<comment type="caution">
    <text evidence="1">The sequence shown here is derived from an EMBL/GenBank/DDBJ whole genome shotgun (WGS) entry which is preliminary data.</text>
</comment>
<name>A0ACC3T4E0_LIPKO</name>
<protein>
    <submittedName>
        <fullName evidence="1">Flavin-containing amine oxidoreductase-domain containing protein</fullName>
    </submittedName>
</protein>
<evidence type="ECO:0000313" key="1">
    <source>
        <dbReference type="EMBL" id="KAK9238798.1"/>
    </source>
</evidence>
<sequence length="1681" mass="184611">MAQSNSSGGGGQGTSSAPGEIYLQGHAANIGVDVRDTSHPIGRQHEHPNQSQQRQSQHYTNYGKYYQSATYGDPRFSVDVIQNSQPHQAPSSQQDKTTFEQDLGAALGIGHPGVGLPNQQASFGQGQDDGHNIWAQFLESQQTSMLTWDPDSQLLQVSEQAQTSEKGLPTSITEQSSSGHDQYQYANDSGGSNIRYPQTTKTNLGTYGEQYGVPRAAHDQHAAPLSPQLQQHGQIQPNAQSQRYELISQSPSQLFPIYGNHQARNSSFDRQYAPVSPHQHPAQQQLPRNPTMQAQMHDSNSAGTNTIAALYATPATQQSPKRDAIPYDSHIFQMYGDVEPSTGVESGFYKSRSTSPRKQTQPPTLDKPVYPPPHITLPVKQAPYDQHTVLPKQRQQQIQASSKSSSQMEAIGQASQPSAPISHNKSIPPPTPTTNTVYPSITLEPPRKRVKRMSTNTASITAAPSLKDTAATPMKEAMNRRSGGASPTLTALKTPRLEDSDAKYTKVERKESRAIPLIKDGPLLSAQTGFQSPLSAHTTIAPVQSNAAMVQAPIPNSHLASQAALNAMSRQLDSADILQAMSRKTPAAAQSVGSSQTMQRVKAAVLPGDLPRVPQPQQPLQATNTIKLIPATAIVEAKKEGDIPKLPKLTDVDRDELLATMVAESDYVDPPMTRSEYIASLGEIPEVVTTVPYNRLEYFAKSSVPSDVSAEVYAREGIEAAIASRLPPFALHSLEYALLKNDINHLHVTTYLSIRNGILRLWRMNHHVSVTRVEAAGCARDPRFFGLAEAAFELLVRHGYINFGVVDIPRCRNNFPYVLPIPAVRRPRLQIVVIGAGMAGLGCARQLDGLFKQYDDFLSGYEATPEIVILEGRQRIGGRVYSAPLRKEGNQKSGSHKVDLGGQIITGFGNGNPLAVIVRKQLGIKCHELQDAGALYDEVEGGAVSASLDRRSEGLFNDMLDRVAVYRAPVVQPHTVEGDVSLIMTGKDPIGDGGRTIARMEANAVDLPPLEQATEIGSYPLKTVGRPYIAKTTNTPLDRKLEELGYVVSNDCTLGNNPATTPPAPQQAPTLGATLDRQLDIVRQLAALTAQDLRLINWHYANLEYANATSVHNLSLGSWDQDDGNEFSGKHTMLENGGFMLVPRALYLFPTRLDVRFKSPVECVTYDASKEAGRKKFTVTMDSGERVSADRVICTVPLGVLKAGSIRFEPDLPEEKKKSIQNLGFGVLNKVVLVYDTCFWDPDKDIVGVARDNNGSANPLDQDGYRDGRGRLYMFWNCTKVVGKYCLVALMAGNAAFDTSRQADEVLIRDATRVLSRMYPAASVPHPTETIITSWHRDPFSRGSYSYVGPYATGEDYDILASPACDDNLFFAGEATSRTHPATVHGAYLSGLRAAEEVFRTVVGDITLASPLVKPRLRPDYPTPTETVVFPPPPKSAYVGEIPPVPQPVKLPQMAVQDLEVTHAGSMPNKRGPKPGQKQKVKVATMGLTDISSQAQEHEPGFRVISSNGRSPTKNGAPKDTYHFHLLRAQQLRDQRLAAHARQCETELSRALGSELPHKPGKALLNPFLLFQKLNWNACRLIAEQQRQMATGDSNLKPTVADIRAIISQKWRNMSDGEKRPIIEETNRNRIANERRFAEYQLQIVKYEEKVQRFREHWYKVHESIPSEEETREFELAHAVP</sequence>
<proteinExistence type="predicted"/>
<reference evidence="2" key="1">
    <citation type="journal article" date="2024" name="Front. Bioeng. Biotechnol.">
        <title>Genome-scale model development and genomic sequencing of the oleaginous clade Lipomyces.</title>
        <authorList>
            <person name="Czajka J.J."/>
            <person name="Han Y."/>
            <person name="Kim J."/>
            <person name="Mondo S.J."/>
            <person name="Hofstad B.A."/>
            <person name="Robles A."/>
            <person name="Haridas S."/>
            <person name="Riley R."/>
            <person name="LaButti K."/>
            <person name="Pangilinan J."/>
            <person name="Andreopoulos W."/>
            <person name="Lipzen A."/>
            <person name="Yan J."/>
            <person name="Wang M."/>
            <person name="Ng V."/>
            <person name="Grigoriev I.V."/>
            <person name="Spatafora J.W."/>
            <person name="Magnuson J.K."/>
            <person name="Baker S.E."/>
            <person name="Pomraning K.R."/>
        </authorList>
    </citation>
    <scope>NUCLEOTIDE SEQUENCE [LARGE SCALE GENOMIC DNA]</scope>
    <source>
        <strain evidence="2">CBS 7786</strain>
    </source>
</reference>
<dbReference type="Proteomes" id="UP001433508">
    <property type="component" value="Unassembled WGS sequence"/>
</dbReference>
<organism evidence="1 2">
    <name type="scientific">Lipomyces kononenkoae</name>
    <name type="common">Yeast</name>
    <dbReference type="NCBI Taxonomy" id="34357"/>
    <lineage>
        <taxon>Eukaryota</taxon>
        <taxon>Fungi</taxon>
        <taxon>Dikarya</taxon>
        <taxon>Ascomycota</taxon>
        <taxon>Saccharomycotina</taxon>
        <taxon>Lipomycetes</taxon>
        <taxon>Lipomycetales</taxon>
        <taxon>Lipomycetaceae</taxon>
        <taxon>Lipomyces</taxon>
    </lineage>
</organism>
<keyword evidence="2" id="KW-1185">Reference proteome</keyword>